<keyword evidence="2" id="KW-1185">Reference proteome</keyword>
<proteinExistence type="predicted"/>
<accession>G9B1E0</accession>
<dbReference type="EMBL" id="HM144387">
    <property type="protein sequence ID" value="ADH03185.1"/>
    <property type="molecule type" value="Genomic_DNA"/>
</dbReference>
<organism evidence="1 2">
    <name type="scientific">Bacillus phage W.Ph</name>
    <dbReference type="NCBI Taxonomy" id="764595"/>
    <lineage>
        <taxon>Viruses</taxon>
        <taxon>Duplodnaviria</taxon>
        <taxon>Heunggongvirae</taxon>
        <taxon>Uroviricota</taxon>
        <taxon>Caudoviricetes</taxon>
        <taxon>Herelleviridae</taxon>
        <taxon>Bastillevirinae</taxon>
        <taxon>Wphvirus</taxon>
        <taxon>Wphvirus WPh</taxon>
    </lineage>
</organism>
<dbReference type="RefSeq" id="YP_004957054.1">
    <property type="nucleotide sequence ID" value="NC_016563.1"/>
</dbReference>
<evidence type="ECO:0000313" key="1">
    <source>
        <dbReference type="EMBL" id="ADH03185.1"/>
    </source>
</evidence>
<evidence type="ECO:0000313" key="2">
    <source>
        <dbReference type="Proteomes" id="UP000005445"/>
    </source>
</evidence>
<protein>
    <submittedName>
        <fullName evidence="1">Gp39</fullName>
    </submittedName>
</protein>
<dbReference type="Proteomes" id="UP000005445">
    <property type="component" value="Segment"/>
</dbReference>
<dbReference type="GeneID" id="11536695"/>
<sequence>MSFVKYLHPLWKSMLSKVNDSHTAVVTSIDDAFTQAEKDAMELVKDANLETASGEWLDEYGNIFGVFRKDNEKDDDYRRRIINWILTERGTVGSIKDAIEKWLDDPEAEVEIYEPFKNVFFLNKSKLNGPDHLLGRYYTSAVIDIRFTKHVPVEIIDEIRKFKAAGVTAKLTRLPNRNNKSYTIQELKILKDRNFAVGSDISLEAWKPAGTGKIPTYAEKTSEIKPRTAFDARATTSVRSTVLTYESTSRTVIYNNTGDPDKTQSTFLTMDPDAAKNIGKRMIRIGFNLVKNVTAVVPNTIPPNRQYYVGVETKITYEDGTSVWVNVRDNTTPVGVISKLPNFNYSNTYVYRDYQLDPNKEVKEVVVYTGARGFTGTVEFRGVIFDVFNEMPNSLESPVISNTPANPIKTPLGGVPQDGKIGGINVLNNPNMIKYVPTGGENQTTDIGAFKFGDSSGVEGNRITIYYDYEFIPKTAGATVNGTLRIQGANPYPAFYSHKIDNDHLKGSVITTPNFAMQPVRMTKINMRCDNLDGTLIVTNFKLVVGDYGRGNVYLAYSQDVIDRYTSNDGKTVDSTAYQLKGFAPSQVMQFDLFKAFEDRFGKNFFANTPSVPDKIEYVRSMMRNVRIDIKVKSSLVESPTEGQDKAQLAYYSVLKWHAEKRIWDTNNAIRVSKTAEELQNAITVTTDDLSNFICPDGYVYIAITGSTNTQGGSTLTQLSVDSFVPKIEFKRGTTILTHTSSATYPEPVISNWTPLPTDEYDNFSSTDDKKYVRLNADKNSNPRTPPQFLIAYYIPDVIAESIGEHVFRGVEDQYGRIQIARNLVSDIGLTIKARGLQVINGKRTTGFETARYNNSTKQWVKMRVMSDSPNEGFDTYNKPITISRSEQKDYISPDGYMYFALRGRVYEEGATECYIDLNYSELRLGLSLPDPSTLPLGSVRNLLLWTKDWGKAYGTTETDKGANVWHNNQCIITDRTYNEGNIAYTTANWGSLRYKTWTLKDRDVIKVGDKVVLSVDARIPELSANATREITFYWTGAANNGVIAGNITKDWSRVYMETTVTPTMLAYSSAARFEVADLPAGGKFEFANYMLIKIPTDNPNRPYEQAPEEYLFAPNSGNLSATYSISEDLKEFVGYPITISVDVEVENGVNINLTNGSSRLGTELNYQPDGESIRYMGSWVRVRTSNSLKQRLSTTYTLTSSNYKKINAGIYIQAFGDHLRVSRPSVYIGDNVDIPWSPAPEDRGEDTNIYDIQNFMKSLLKNKDRTYFALVDNDIIGYKRLEKLIPVIEVDPNAPKERPILKFAGKDWYMIPFDQVRAEGVEHVYLSANIKGGMLDNVGYSGVYLRENVRLTDPNKTHQDTHTTSEVIPTSGVTRIAEYLESANYNRIIRSNADNYVPYSQDETFTLSNIDKGSRLSQVTYSQKDGYAELLCQEMTDPFIQFGSYLGSNNDFKSGDEVRLSVDMWSPNGAKAALKLFFKVNGKWVQRQQNFELTEKRTRYEFVDTVPDNCIETMVRISFRVGADSVGKILNFKNVMLHNKGKDIPYIEGNNLQQRIDELDIVHESMIKIVHVQ</sequence>
<dbReference type="KEGG" id="vg:11536695"/>
<reference evidence="1 2" key="1">
    <citation type="submission" date="2013-01" db="EMBL/GenBank/DDBJ databases">
        <title>Large myovirus of Bacillus.</title>
        <authorList>
            <person name="Klumpp J."/>
            <person name="Beyer W."/>
            <person name="Loessner M.J."/>
        </authorList>
    </citation>
    <scope>NUCLEOTIDE SEQUENCE [LARGE SCALE GENOMIC DNA]</scope>
</reference>
<name>G9B1E0_9CAUD</name>